<comment type="caution">
    <text evidence="1">The sequence shown here is derived from an EMBL/GenBank/DDBJ whole genome shotgun (WGS) entry which is preliminary data.</text>
</comment>
<dbReference type="EMBL" id="CM047745">
    <property type="protein sequence ID" value="KAJ0025305.1"/>
    <property type="molecule type" value="Genomic_DNA"/>
</dbReference>
<organism evidence="1 2">
    <name type="scientific">Pistacia integerrima</name>
    <dbReference type="NCBI Taxonomy" id="434235"/>
    <lineage>
        <taxon>Eukaryota</taxon>
        <taxon>Viridiplantae</taxon>
        <taxon>Streptophyta</taxon>
        <taxon>Embryophyta</taxon>
        <taxon>Tracheophyta</taxon>
        <taxon>Spermatophyta</taxon>
        <taxon>Magnoliopsida</taxon>
        <taxon>eudicotyledons</taxon>
        <taxon>Gunneridae</taxon>
        <taxon>Pentapetalae</taxon>
        <taxon>rosids</taxon>
        <taxon>malvids</taxon>
        <taxon>Sapindales</taxon>
        <taxon>Anacardiaceae</taxon>
        <taxon>Pistacia</taxon>
    </lineage>
</organism>
<evidence type="ECO:0000313" key="2">
    <source>
        <dbReference type="Proteomes" id="UP001163603"/>
    </source>
</evidence>
<keyword evidence="2" id="KW-1185">Reference proteome</keyword>
<name>A0ACC0XXY7_9ROSI</name>
<proteinExistence type="predicted"/>
<dbReference type="Proteomes" id="UP001163603">
    <property type="component" value="Chromosome 10"/>
</dbReference>
<reference evidence="2" key="1">
    <citation type="journal article" date="2023" name="G3 (Bethesda)">
        <title>Genome assembly and association tests identify interacting loci associated with vigor, precocity, and sex in interspecific pistachio rootstocks.</title>
        <authorList>
            <person name="Palmer W."/>
            <person name="Jacygrad E."/>
            <person name="Sagayaradj S."/>
            <person name="Cavanaugh K."/>
            <person name="Han R."/>
            <person name="Bertier L."/>
            <person name="Beede B."/>
            <person name="Kafkas S."/>
            <person name="Golino D."/>
            <person name="Preece J."/>
            <person name="Michelmore R."/>
        </authorList>
    </citation>
    <scope>NUCLEOTIDE SEQUENCE [LARGE SCALE GENOMIC DNA]</scope>
</reference>
<gene>
    <name evidence="1" type="ORF">Pint_07463</name>
</gene>
<sequence length="380" mass="42876">MDGSAMDVVINDDTKLPSLSGGERPVASGQRTVVLVGRTGNGKSSTGNSILGKRAFKSKASSSGVTKTTELQRTELKDGQIINVMDTPGLFDFSAESEFVVKEIVKCIKLAKDGIHAILLVLSVRNRFTQEEQAAVLTLQSLFGRKIINYMIVVFTGGDELEENEETLEEYLGRECPDPLKDILALCENRRVLFDNKTKDETIRARQVGELLSLVNRVIVQNGGQPYTDEIFADLKKETMKHHEQQVEVDSLNGYSKREITKLKAEIEKSYEDQLKRISETVILLIYDFRGPPTVSNLGMPCYLGMLELKLIEAISKLEKQLFEEQVVRLKSELKAKDAQMKSNEEIHRLKENLQRANMENERLQRPNIPYELSRICPIL</sequence>
<evidence type="ECO:0000313" key="1">
    <source>
        <dbReference type="EMBL" id="KAJ0025305.1"/>
    </source>
</evidence>
<protein>
    <submittedName>
        <fullName evidence="1">Uncharacterized protein</fullName>
    </submittedName>
</protein>
<accession>A0ACC0XXY7</accession>